<dbReference type="PANTHER" id="PTHR35894">
    <property type="entry name" value="GENERAL SECRETION PATHWAY PROTEIN A-RELATED"/>
    <property type="match status" value="1"/>
</dbReference>
<organism evidence="2">
    <name type="scientific">Haemophilus influenzae</name>
    <dbReference type="NCBI Taxonomy" id="727"/>
    <lineage>
        <taxon>Bacteria</taxon>
        <taxon>Pseudomonadati</taxon>
        <taxon>Pseudomonadota</taxon>
        <taxon>Gammaproteobacteria</taxon>
        <taxon>Pasteurellales</taxon>
        <taxon>Pasteurellaceae</taxon>
        <taxon>Haemophilus</taxon>
    </lineage>
</organism>
<dbReference type="InterPro" id="IPR049945">
    <property type="entry name" value="AAA_22"/>
</dbReference>
<sequence length="293" mass="32924">MKNKELQRFMTNSGMTQKQIAQALAVSVGTISLYLKGQYAGDVQRLDDKVAEYLARQDQKILNARYNKQFVPTFLARKGMEAMEYAHTEGEMVVIYGAAGLGKTQLLKEYVRTHPSAMLIETDPSYTTKVLLRKIAEACGVVVQGVNNDFFEKIVERLENSERLLVIDEAELLSTRSLEFVRRLRDKTNIGVVLAGMPRLMVNLCGKNNELAQLYSRVTRPFDLGNALPEKDLALLTETALGTAEFNAPFIKFSKGNARRLSNLIKGVVRLAEINECEITYEMVEEYSKVLIG</sequence>
<dbReference type="InterPro" id="IPR052026">
    <property type="entry name" value="ExeA_AAA_ATPase_DNA-bind"/>
</dbReference>
<gene>
    <name evidence="2" type="ORF">CH627_08585</name>
</gene>
<dbReference type="PANTHER" id="PTHR35894:SF5">
    <property type="entry name" value="MU-LIKE PROPHAGE FLUMU DNA TRANSPOSITION PROTEIN B"/>
    <property type="match status" value="1"/>
</dbReference>
<dbReference type="InterPro" id="IPR010982">
    <property type="entry name" value="Lambda_DNA-bd_dom_sf"/>
</dbReference>
<proteinExistence type="predicted"/>
<dbReference type="GO" id="GO:0003677">
    <property type="term" value="F:DNA binding"/>
    <property type="evidence" value="ECO:0007669"/>
    <property type="project" value="InterPro"/>
</dbReference>
<protein>
    <submittedName>
        <fullName evidence="2">Transcriptional regulator</fullName>
    </submittedName>
</protein>
<dbReference type="RefSeq" id="WP_005641538.1">
    <property type="nucleotide sequence ID" value="NZ_AP018764.1"/>
</dbReference>
<dbReference type="SUPFAM" id="SSF47413">
    <property type="entry name" value="lambda repressor-like DNA-binding domains"/>
    <property type="match status" value="1"/>
</dbReference>
<accession>A0A2S9S9T1</accession>
<dbReference type="EMBL" id="QVJI01000013">
    <property type="protein sequence ID" value="RFN62636.1"/>
    <property type="molecule type" value="Genomic_DNA"/>
</dbReference>
<dbReference type="CDD" id="cd00093">
    <property type="entry name" value="HTH_XRE"/>
    <property type="match status" value="1"/>
</dbReference>
<dbReference type="PROSITE" id="PS50943">
    <property type="entry name" value="HTH_CROC1"/>
    <property type="match status" value="1"/>
</dbReference>
<dbReference type="GO" id="GO:0016887">
    <property type="term" value="F:ATP hydrolysis activity"/>
    <property type="evidence" value="ECO:0007669"/>
    <property type="project" value="InterPro"/>
</dbReference>
<dbReference type="SUPFAM" id="SSF52540">
    <property type="entry name" value="P-loop containing nucleoside triphosphate hydrolases"/>
    <property type="match status" value="1"/>
</dbReference>
<dbReference type="SMART" id="SM00530">
    <property type="entry name" value="HTH_XRE"/>
    <property type="match status" value="1"/>
</dbReference>
<dbReference type="Gene3D" id="1.10.260.40">
    <property type="entry name" value="lambda repressor-like DNA-binding domains"/>
    <property type="match status" value="1"/>
</dbReference>
<feature type="domain" description="HTH cro/C1-type" evidence="1">
    <location>
        <begin position="6"/>
        <end position="46"/>
    </location>
</feature>
<evidence type="ECO:0000259" key="1">
    <source>
        <dbReference type="PROSITE" id="PS50943"/>
    </source>
</evidence>
<dbReference type="GeneID" id="93218996"/>
<dbReference type="Gene3D" id="3.40.50.300">
    <property type="entry name" value="P-loop containing nucleotide triphosphate hydrolases"/>
    <property type="match status" value="1"/>
</dbReference>
<dbReference type="InterPro" id="IPR027417">
    <property type="entry name" value="P-loop_NTPase"/>
</dbReference>
<dbReference type="Pfam" id="PF13401">
    <property type="entry name" value="AAA_22"/>
    <property type="match status" value="1"/>
</dbReference>
<name>A0A2S9S9T1_HAEIF</name>
<comment type="caution">
    <text evidence="2">The sequence shown here is derived from an EMBL/GenBank/DDBJ whole genome shotgun (WGS) entry which is preliminary data.</text>
</comment>
<reference evidence="2" key="1">
    <citation type="submission" date="2018-08" db="EMBL/GenBank/DDBJ databases">
        <title>Antagonistic pleiotropy in the bifunctional surface protein FadL/P1 during adaptation of Haemophilus influenzae to chronic lung infection associated with COPD.</title>
        <authorList>
            <person name="Moleres J."/>
            <person name="Ehrlich R."/>
        </authorList>
    </citation>
    <scope>NUCLEOTIDE SEQUENCE [LARGE SCALE GENOMIC DNA]</scope>
    <source>
        <strain evidence="2">P668-6062</strain>
    </source>
</reference>
<dbReference type="AlphaFoldDB" id="A0A2S9S9T1"/>
<dbReference type="InterPro" id="IPR001387">
    <property type="entry name" value="Cro/C1-type_HTH"/>
</dbReference>
<evidence type="ECO:0000313" key="2">
    <source>
        <dbReference type="EMBL" id="RFN62636.1"/>
    </source>
</evidence>